<dbReference type="EMBL" id="CP042344">
    <property type="protein sequence ID" value="QEA13682.1"/>
    <property type="molecule type" value="Genomic_DNA"/>
</dbReference>
<dbReference type="SUPFAM" id="SSF49313">
    <property type="entry name" value="Cadherin-like"/>
    <property type="match status" value="2"/>
</dbReference>
<dbReference type="OrthoDB" id="5730733at2"/>
<organism evidence="2 3">
    <name type="scientific">Comamonas flocculans</name>
    <dbReference type="NCBI Taxonomy" id="2597701"/>
    <lineage>
        <taxon>Bacteria</taxon>
        <taxon>Pseudomonadati</taxon>
        <taxon>Pseudomonadota</taxon>
        <taxon>Betaproteobacteria</taxon>
        <taxon>Burkholderiales</taxon>
        <taxon>Comamonadaceae</taxon>
        <taxon>Comamonas</taxon>
    </lineage>
</organism>
<protein>
    <recommendedName>
        <fullName evidence="1">Dystroglycan-type cadherin-like domain-containing protein</fullName>
    </recommendedName>
</protein>
<dbReference type="Pfam" id="PF05345">
    <property type="entry name" value="He_PIG"/>
    <property type="match status" value="2"/>
</dbReference>
<evidence type="ECO:0000313" key="3">
    <source>
        <dbReference type="Proteomes" id="UP000321199"/>
    </source>
</evidence>
<accession>A0A5B8RYK3</accession>
<dbReference type="Gene3D" id="2.60.40.10">
    <property type="entry name" value="Immunoglobulins"/>
    <property type="match status" value="2"/>
</dbReference>
<dbReference type="GO" id="GO:0005509">
    <property type="term" value="F:calcium ion binding"/>
    <property type="evidence" value="ECO:0007669"/>
    <property type="project" value="InterPro"/>
</dbReference>
<dbReference type="KEGG" id="cof:FOZ74_11945"/>
<dbReference type="InterPro" id="IPR006644">
    <property type="entry name" value="Cadg"/>
</dbReference>
<gene>
    <name evidence="2" type="ORF">FOZ74_11945</name>
</gene>
<feature type="domain" description="Dystroglycan-type cadherin-like" evidence="1">
    <location>
        <begin position="318"/>
        <end position="406"/>
    </location>
</feature>
<proteinExistence type="predicted"/>
<dbReference type="Proteomes" id="UP000321199">
    <property type="component" value="Chromosome"/>
</dbReference>
<keyword evidence="3" id="KW-1185">Reference proteome</keyword>
<name>A0A5B8RYK3_9BURK</name>
<dbReference type="GO" id="GO:0016020">
    <property type="term" value="C:membrane"/>
    <property type="evidence" value="ECO:0007669"/>
    <property type="project" value="InterPro"/>
</dbReference>
<dbReference type="SMART" id="SM00736">
    <property type="entry name" value="CADG"/>
    <property type="match status" value="1"/>
</dbReference>
<dbReference type="InterPro" id="IPR013783">
    <property type="entry name" value="Ig-like_fold"/>
</dbReference>
<evidence type="ECO:0000259" key="1">
    <source>
        <dbReference type="SMART" id="SM00736"/>
    </source>
</evidence>
<dbReference type="InterPro" id="IPR015919">
    <property type="entry name" value="Cadherin-like_sf"/>
</dbReference>
<reference evidence="2 3" key="1">
    <citation type="submission" date="2019-07" db="EMBL/GenBank/DDBJ databases">
        <title>Complete genome sequence of Comamonas sp. NLF 7-7 isolated from livestock.</title>
        <authorList>
            <person name="Kim D.H."/>
            <person name="Kim J.G."/>
        </authorList>
    </citation>
    <scope>NUCLEOTIDE SEQUENCE [LARGE SCALE GENOMIC DNA]</scope>
    <source>
        <strain evidence="2 3">NLF 7-7</strain>
    </source>
</reference>
<evidence type="ECO:0000313" key="2">
    <source>
        <dbReference type="EMBL" id="QEA13682.1"/>
    </source>
</evidence>
<sequence length="510" mass="50837">MNHQNGEDMKILKIAALSAACAAGLVACGGGGGSPGDTNTGYEITLRAERTQLPLNIDNEGPGIGVSAPYTTVLYVRATKNGTPIPGGEDVFGCNTAYGLSSGPLYYLDGKDEHMHDVTLPDGTTVKVPSAYRSITLGSNAGGNSFHFHAGDQAGTATIECAVGDPRDQSNPSASIDITVGAATGRAASIRGVALTPMLATQGNTVNGATSTAIQARVLDDANQPVDGANMQVEIMGGSGAVGARLLAGSQSGGVVQVGTTAGVGLFSLSSGTQQGSIVLRLTTDRVDGNVANGIQDPIVQTLVVTVSNQIATDPVTIAAATLPDAPYGVPYAYAFGASGGLAPYTWSVSGSLPAGMAMSSDGVLSGTPSGGLGGQFNFVVRVTDSQGKSASANVAIKVGDPPPAPAAPLAVGGCSGSTCTLPAARGGAAYSYTFWTTGGDSSATITWDQIGAGWPSGVTLDPATGELKWAAPTCASGPKTVQMRVSDGTTAIIQTVTIPVVQSNGNPCP</sequence>
<dbReference type="AlphaFoldDB" id="A0A5B8RYK3"/>